<reference evidence="2" key="1">
    <citation type="submission" date="2019-12" db="EMBL/GenBank/DDBJ databases">
        <title>Genome sequencing and annotation of Brassica cretica.</title>
        <authorList>
            <person name="Studholme D.J."/>
            <person name="Sarris P."/>
        </authorList>
    </citation>
    <scope>NUCLEOTIDE SEQUENCE</scope>
    <source>
        <strain evidence="2">PFS-109/04</strain>
        <tissue evidence="2">Leaf</tissue>
    </source>
</reference>
<evidence type="ECO:0000256" key="1">
    <source>
        <dbReference type="SAM" id="MobiDB-lite"/>
    </source>
</evidence>
<dbReference type="Proteomes" id="UP000712600">
    <property type="component" value="Unassembled WGS sequence"/>
</dbReference>
<feature type="compositionally biased region" description="Basic and acidic residues" evidence="1">
    <location>
        <begin position="18"/>
        <end position="28"/>
    </location>
</feature>
<feature type="region of interest" description="Disordered" evidence="1">
    <location>
        <begin position="18"/>
        <end position="45"/>
    </location>
</feature>
<protein>
    <submittedName>
        <fullName evidence="2">Uncharacterized protein</fullName>
    </submittedName>
</protein>
<evidence type="ECO:0000313" key="2">
    <source>
        <dbReference type="EMBL" id="KAF3489123.1"/>
    </source>
</evidence>
<comment type="caution">
    <text evidence="2">The sequence shown here is derived from an EMBL/GenBank/DDBJ whole genome shotgun (WGS) entry which is preliminary data.</text>
</comment>
<evidence type="ECO:0000313" key="3">
    <source>
        <dbReference type="Proteomes" id="UP000712600"/>
    </source>
</evidence>
<organism evidence="2 3">
    <name type="scientific">Brassica cretica</name>
    <name type="common">Mustard</name>
    <dbReference type="NCBI Taxonomy" id="69181"/>
    <lineage>
        <taxon>Eukaryota</taxon>
        <taxon>Viridiplantae</taxon>
        <taxon>Streptophyta</taxon>
        <taxon>Embryophyta</taxon>
        <taxon>Tracheophyta</taxon>
        <taxon>Spermatophyta</taxon>
        <taxon>Magnoliopsida</taxon>
        <taxon>eudicotyledons</taxon>
        <taxon>Gunneridae</taxon>
        <taxon>Pentapetalae</taxon>
        <taxon>rosids</taxon>
        <taxon>malvids</taxon>
        <taxon>Brassicales</taxon>
        <taxon>Brassicaceae</taxon>
        <taxon>Brassiceae</taxon>
        <taxon>Brassica</taxon>
    </lineage>
</organism>
<name>A0A8S9N1K5_BRACR</name>
<proteinExistence type="predicted"/>
<dbReference type="AlphaFoldDB" id="A0A8S9N1K5"/>
<gene>
    <name evidence="2" type="ORF">F2Q69_00055550</name>
</gene>
<dbReference type="EMBL" id="QGKX02002183">
    <property type="protein sequence ID" value="KAF3489123.1"/>
    <property type="molecule type" value="Genomic_DNA"/>
</dbReference>
<sequence>MKLKDSNFFFRESTFLEKPSESKDDRGDLVSGSGDAEGEGGGEARAVNIRRDGEIGQVKLLRHFLD</sequence>
<accession>A0A8S9N1K5</accession>